<feature type="chain" id="PRO_5035249499" description="Secreted protein" evidence="1">
    <location>
        <begin position="20"/>
        <end position="67"/>
    </location>
</feature>
<protein>
    <recommendedName>
        <fullName evidence="4">Secreted protein</fullName>
    </recommendedName>
</protein>
<dbReference type="AlphaFoldDB" id="A0A8J4SRD6"/>
<evidence type="ECO:0008006" key="4">
    <source>
        <dbReference type="Google" id="ProtNLM"/>
    </source>
</evidence>
<reference evidence="2" key="1">
    <citation type="submission" date="2019-05" db="EMBL/GenBank/DDBJ databases">
        <title>Annotation for the trematode Paragonimus heterotremus.</title>
        <authorList>
            <person name="Choi Y.-J."/>
        </authorList>
    </citation>
    <scope>NUCLEOTIDE SEQUENCE</scope>
    <source>
        <strain evidence="2">LC</strain>
    </source>
</reference>
<dbReference type="EMBL" id="LUCH01019802">
    <property type="protein sequence ID" value="KAF5394205.1"/>
    <property type="molecule type" value="Genomic_DNA"/>
</dbReference>
<feature type="signal peptide" evidence="1">
    <location>
        <begin position="1"/>
        <end position="19"/>
    </location>
</feature>
<evidence type="ECO:0000313" key="2">
    <source>
        <dbReference type="EMBL" id="KAF5394205.1"/>
    </source>
</evidence>
<accession>A0A8J4SRD6</accession>
<evidence type="ECO:0000256" key="1">
    <source>
        <dbReference type="SAM" id="SignalP"/>
    </source>
</evidence>
<gene>
    <name evidence="2" type="ORF">PHET_12042</name>
</gene>
<keyword evidence="3" id="KW-1185">Reference proteome</keyword>
<dbReference type="Proteomes" id="UP000748531">
    <property type="component" value="Unassembled WGS sequence"/>
</dbReference>
<proteinExistence type="predicted"/>
<keyword evidence="1" id="KW-0732">Signal</keyword>
<sequence length="67" mass="7613">MLVLVIFIELLTCLRLSLMFHNYIYPSKYDFPLFCNACAVGTNPSFLITYKDTSFLVLGSRPLSPCT</sequence>
<evidence type="ECO:0000313" key="3">
    <source>
        <dbReference type="Proteomes" id="UP000748531"/>
    </source>
</evidence>
<comment type="caution">
    <text evidence="2">The sequence shown here is derived from an EMBL/GenBank/DDBJ whole genome shotgun (WGS) entry which is preliminary data.</text>
</comment>
<feature type="non-terminal residue" evidence="2">
    <location>
        <position position="67"/>
    </location>
</feature>
<organism evidence="2 3">
    <name type="scientific">Paragonimus heterotremus</name>
    <dbReference type="NCBI Taxonomy" id="100268"/>
    <lineage>
        <taxon>Eukaryota</taxon>
        <taxon>Metazoa</taxon>
        <taxon>Spiralia</taxon>
        <taxon>Lophotrochozoa</taxon>
        <taxon>Platyhelminthes</taxon>
        <taxon>Trematoda</taxon>
        <taxon>Digenea</taxon>
        <taxon>Plagiorchiida</taxon>
        <taxon>Troglotremata</taxon>
        <taxon>Troglotrematidae</taxon>
        <taxon>Paragonimus</taxon>
    </lineage>
</organism>
<name>A0A8J4SRD6_9TREM</name>